<gene>
    <name evidence="2" type="ordered locus">Mpet_0216</name>
</gene>
<feature type="transmembrane region" description="Helical" evidence="1">
    <location>
        <begin position="143"/>
        <end position="168"/>
    </location>
</feature>
<evidence type="ECO:0008006" key="4">
    <source>
        <dbReference type="Google" id="ProtNLM"/>
    </source>
</evidence>
<keyword evidence="1" id="KW-0812">Transmembrane</keyword>
<dbReference type="AlphaFoldDB" id="E1REP7"/>
<keyword evidence="1" id="KW-1133">Transmembrane helix</keyword>
<dbReference type="Proteomes" id="UP000006565">
    <property type="component" value="Chromosome"/>
</dbReference>
<evidence type="ECO:0000313" key="2">
    <source>
        <dbReference type="EMBL" id="ADN34994.1"/>
    </source>
</evidence>
<proteinExistence type="predicted"/>
<feature type="transmembrane region" description="Helical" evidence="1">
    <location>
        <begin position="25"/>
        <end position="51"/>
    </location>
</feature>
<dbReference type="STRING" id="679926.Mpet_0216"/>
<name>E1REP7_METP4</name>
<dbReference type="EMBL" id="CP002117">
    <property type="protein sequence ID" value="ADN34994.1"/>
    <property type="molecule type" value="Genomic_DNA"/>
</dbReference>
<dbReference type="InterPro" id="IPR046157">
    <property type="entry name" value="DUF6159"/>
</dbReference>
<dbReference type="KEGG" id="mpi:Mpet_0216"/>
<sequence length="293" mass="31898" precursor="true">MTGRISRGWRLFKATFAILKAEKSLALFPVISAILSLLVLVVFIFPALMIFSSTGADTESWGATQYAMWIVFLFAFYFVIYLITIFFKGAVISNATEVMKGNNPTMGQGIGASASHIGKLAVWALIQATIGLILSMIRNRDNIVATIISSLIAAAWELVTFFVIPILIFEEQGIPGSIKESWNLFKKTWGETVVSGFSFVLIYIPAFILFFLAIGSIALGIQTVTIAAFGLFLIVLLSTAVLASTLHGILVALLYNFAKTGEIPDMIDRDLIENAFVESKKKKTPAYSGGGNI</sequence>
<evidence type="ECO:0000313" key="3">
    <source>
        <dbReference type="Proteomes" id="UP000006565"/>
    </source>
</evidence>
<dbReference type="eggNOG" id="arCOG08211">
    <property type="taxonomic scope" value="Archaea"/>
</dbReference>
<reference evidence="2 3" key="1">
    <citation type="journal article" date="2010" name="Stand. Genomic Sci.">
        <title>Complete genome sequence of Methanoplanus petrolearius type strain (SEBR 4847).</title>
        <authorList>
            <person name="Brambilla E."/>
            <person name="Djao O.D."/>
            <person name="Daligault H."/>
            <person name="Lapidus A."/>
            <person name="Lucas S."/>
            <person name="Hammon N."/>
            <person name="Nolan M."/>
            <person name="Tice H."/>
            <person name="Cheng J.F."/>
            <person name="Han C."/>
            <person name="Tapia R."/>
            <person name="Goodwin L."/>
            <person name="Pitluck S."/>
            <person name="Liolios K."/>
            <person name="Ivanova N."/>
            <person name="Mavromatis K."/>
            <person name="Mikhailova N."/>
            <person name="Pati A."/>
            <person name="Chen A."/>
            <person name="Palaniappan K."/>
            <person name="Land M."/>
            <person name="Hauser L."/>
            <person name="Chang Y.J."/>
            <person name="Jeffries C.D."/>
            <person name="Rohde M."/>
            <person name="Spring S."/>
            <person name="Sikorski J."/>
            <person name="Goker M."/>
            <person name="Woyke T."/>
            <person name="Bristow J."/>
            <person name="Eisen J.A."/>
            <person name="Markowitz V."/>
            <person name="Hugenholtz P."/>
            <person name="Kyrpides N.C."/>
            <person name="Klenk H.P."/>
        </authorList>
    </citation>
    <scope>NUCLEOTIDE SEQUENCE [LARGE SCALE GENOMIC DNA]</scope>
    <source>
        <strain evidence="3">DSM 11571 / OCM 486 / SEBR 4847</strain>
    </source>
</reference>
<dbReference type="GeneID" id="9742659"/>
<accession>E1REP7</accession>
<keyword evidence="3" id="KW-1185">Reference proteome</keyword>
<dbReference type="OrthoDB" id="163788at2157"/>
<dbReference type="Pfam" id="PF19656">
    <property type="entry name" value="DUF6159"/>
    <property type="match status" value="1"/>
</dbReference>
<organism evidence="2 3">
    <name type="scientific">Methanolacinia petrolearia (strain DSM 11571 / OCM 486 / SEBR 4847)</name>
    <name type="common">Methanoplanus petrolearius</name>
    <dbReference type="NCBI Taxonomy" id="679926"/>
    <lineage>
        <taxon>Archaea</taxon>
        <taxon>Methanobacteriati</taxon>
        <taxon>Methanobacteriota</taxon>
        <taxon>Stenosarchaea group</taxon>
        <taxon>Methanomicrobia</taxon>
        <taxon>Methanomicrobiales</taxon>
        <taxon>Methanomicrobiaceae</taxon>
        <taxon>Methanolacinia</taxon>
    </lineage>
</organism>
<evidence type="ECO:0000256" key="1">
    <source>
        <dbReference type="SAM" id="Phobius"/>
    </source>
</evidence>
<protein>
    <recommendedName>
        <fullName evidence="4">Glycerophosphoryl diester phosphodiesterase membrane domain-containing protein</fullName>
    </recommendedName>
</protein>
<dbReference type="RefSeq" id="WP_013328173.1">
    <property type="nucleotide sequence ID" value="NC_014507.1"/>
</dbReference>
<feature type="transmembrane region" description="Helical" evidence="1">
    <location>
        <begin position="66"/>
        <end position="87"/>
    </location>
</feature>
<keyword evidence="1" id="KW-0472">Membrane</keyword>
<feature type="transmembrane region" description="Helical" evidence="1">
    <location>
        <begin position="226"/>
        <end position="257"/>
    </location>
</feature>
<dbReference type="HOGENOM" id="CLU_074083_0_0_2"/>
<feature type="transmembrane region" description="Helical" evidence="1">
    <location>
        <begin position="189"/>
        <end position="214"/>
    </location>
</feature>